<dbReference type="RefSeq" id="WP_232086197.1">
    <property type="nucleotide sequence ID" value="NZ_CP125763.1"/>
</dbReference>
<dbReference type="PANTHER" id="PTHR30175:SF1">
    <property type="entry name" value="PTS SYSTEM ARBUTIN-, CELLOBIOSE-, AND SALICIN-SPECIFIC EIIBC COMPONENT-RELATED"/>
    <property type="match status" value="1"/>
</dbReference>
<dbReference type="CDD" id="cd00212">
    <property type="entry name" value="PTS_IIB_glc"/>
    <property type="match status" value="1"/>
</dbReference>
<evidence type="ECO:0000256" key="2">
    <source>
        <dbReference type="ARBA" id="ARBA00022597"/>
    </source>
</evidence>
<dbReference type="SUPFAM" id="SSF55604">
    <property type="entry name" value="Glucose permease domain IIB"/>
    <property type="match status" value="1"/>
</dbReference>
<keyword evidence="5" id="KW-0418">Kinase</keyword>
<organism evidence="9">
    <name type="scientific">Streptococcus thermophilus</name>
    <dbReference type="NCBI Taxonomy" id="1308"/>
    <lineage>
        <taxon>Bacteria</taxon>
        <taxon>Bacillati</taxon>
        <taxon>Bacillota</taxon>
        <taxon>Bacilli</taxon>
        <taxon>Lactobacillales</taxon>
        <taxon>Streptococcaceae</taxon>
        <taxon>Streptococcus</taxon>
    </lineage>
</organism>
<dbReference type="EMBL" id="CP031021">
    <property type="protein sequence ID" value="AZA17733.1"/>
    <property type="molecule type" value="Genomic_DNA"/>
</dbReference>
<protein>
    <recommendedName>
        <fullName evidence="7">PTS EIIB type-1 domain-containing protein</fullName>
    </recommendedName>
</protein>
<evidence type="ECO:0000256" key="1">
    <source>
        <dbReference type="ARBA" id="ARBA00022448"/>
    </source>
</evidence>
<gene>
    <name evidence="9" type="ORF">DF198_02670</name>
    <name evidence="8" type="ORF">DQL92_02660</name>
</gene>
<evidence type="ECO:0000259" key="7">
    <source>
        <dbReference type="PROSITE" id="PS51098"/>
    </source>
</evidence>
<evidence type="ECO:0000313" key="8">
    <source>
        <dbReference type="EMBL" id="AZA17733.1"/>
    </source>
</evidence>
<keyword evidence="2" id="KW-0762">Sugar transport</keyword>
<dbReference type="GO" id="GO:0090589">
    <property type="term" value="F:protein-phosphocysteine-trehalose phosphotransferase system transporter activity"/>
    <property type="evidence" value="ECO:0007669"/>
    <property type="project" value="TreeGrafter"/>
</dbReference>
<dbReference type="PANTHER" id="PTHR30175">
    <property type="entry name" value="PHOSPHOTRANSFERASE SYSTEM TRANSPORT PROTEIN"/>
    <property type="match status" value="1"/>
</dbReference>
<dbReference type="PROSITE" id="PS01035">
    <property type="entry name" value="PTS_EIIB_TYPE_1_CYS"/>
    <property type="match status" value="1"/>
</dbReference>
<dbReference type="AlphaFoldDB" id="A0A3G6JXX7"/>
<dbReference type="GO" id="GO:0016301">
    <property type="term" value="F:kinase activity"/>
    <property type="evidence" value="ECO:0007669"/>
    <property type="project" value="UniProtKB-KW"/>
</dbReference>
<dbReference type="InterPro" id="IPR018113">
    <property type="entry name" value="PTrfase_EIIB_Cys"/>
</dbReference>
<feature type="domain" description="PTS EIIB type-1" evidence="7">
    <location>
        <begin position="5"/>
        <end position="58"/>
    </location>
</feature>
<accession>A0A3G6JXX7</accession>
<feature type="active site" description="Phosphocysteine intermediate; for EIIB activity" evidence="6">
    <location>
        <position position="27"/>
    </location>
</feature>
<name>A0A3G6JXX7_STRTR</name>
<dbReference type="GO" id="GO:0009401">
    <property type="term" value="P:phosphoenolpyruvate-dependent sugar phosphotransferase system"/>
    <property type="evidence" value="ECO:0007669"/>
    <property type="project" value="UniProtKB-KW"/>
</dbReference>
<dbReference type="EMBL" id="CP029252">
    <property type="protein sequence ID" value="AZA23085.1"/>
    <property type="molecule type" value="Genomic_DNA"/>
</dbReference>
<evidence type="ECO:0000256" key="5">
    <source>
        <dbReference type="ARBA" id="ARBA00022777"/>
    </source>
</evidence>
<dbReference type="InterPro" id="IPR050558">
    <property type="entry name" value="PTS_Sugar-Specific_Components"/>
</dbReference>
<dbReference type="GO" id="GO:0008982">
    <property type="term" value="F:protein-N(PI)-phosphohistidine-sugar phosphotransferase activity"/>
    <property type="evidence" value="ECO:0007669"/>
    <property type="project" value="InterPro"/>
</dbReference>
<dbReference type="PROSITE" id="PS51098">
    <property type="entry name" value="PTS_EIIB_TYPE_1"/>
    <property type="match status" value="1"/>
</dbReference>
<sequence length="58" mass="6649">MAKYTELAEDILKHVDGKENINSLKHCVTRLRFDLKDESKADDNYLKNRDGVVTVVKA</sequence>
<proteinExistence type="predicted"/>
<keyword evidence="1" id="KW-0813">Transport</keyword>
<dbReference type="GO" id="GO:0005886">
    <property type="term" value="C:plasma membrane"/>
    <property type="evidence" value="ECO:0007669"/>
    <property type="project" value="TreeGrafter"/>
</dbReference>
<evidence type="ECO:0000256" key="4">
    <source>
        <dbReference type="ARBA" id="ARBA00022683"/>
    </source>
</evidence>
<keyword evidence="4" id="KW-0598">Phosphotransferase system</keyword>
<dbReference type="GO" id="GO:0015771">
    <property type="term" value="P:trehalose transport"/>
    <property type="evidence" value="ECO:0007669"/>
    <property type="project" value="TreeGrafter"/>
</dbReference>
<reference evidence="9" key="1">
    <citation type="submission" date="2018-05" db="EMBL/GenBank/DDBJ databases">
        <authorList>
            <person name="Somerville V."/>
        </authorList>
    </citation>
    <scope>NUCLEOTIDE SEQUENCE</scope>
    <source>
        <strain evidence="9">NWC_1_1</strain>
        <strain evidence="8">NWC_2_1</strain>
    </source>
</reference>
<dbReference type="Gene3D" id="3.30.1360.60">
    <property type="entry name" value="Glucose permease domain IIB"/>
    <property type="match status" value="1"/>
</dbReference>
<keyword evidence="3" id="KW-0808">Transferase</keyword>
<dbReference type="InterPro" id="IPR001996">
    <property type="entry name" value="PTS_IIB_1"/>
</dbReference>
<dbReference type="Pfam" id="PF00367">
    <property type="entry name" value="PTS_EIIB"/>
    <property type="match status" value="1"/>
</dbReference>
<evidence type="ECO:0000313" key="9">
    <source>
        <dbReference type="EMBL" id="AZA23085.1"/>
    </source>
</evidence>
<evidence type="ECO:0000256" key="3">
    <source>
        <dbReference type="ARBA" id="ARBA00022679"/>
    </source>
</evidence>
<dbReference type="InterPro" id="IPR036878">
    <property type="entry name" value="Glu_permease_IIB"/>
</dbReference>
<evidence type="ECO:0000256" key="6">
    <source>
        <dbReference type="PROSITE-ProRule" id="PRU00421"/>
    </source>
</evidence>